<dbReference type="EMBL" id="COPH01000026">
    <property type="protein sequence ID" value="CLW69032.1"/>
    <property type="molecule type" value="Genomic_DNA"/>
</dbReference>
<evidence type="ECO:0000259" key="1">
    <source>
        <dbReference type="Pfam" id="PF13649"/>
    </source>
</evidence>
<dbReference type="EMBL" id="CNFT01000052">
    <property type="protein sequence ID" value="CKQ93468.1"/>
    <property type="molecule type" value="Genomic_DNA"/>
</dbReference>
<evidence type="ECO:0000313" key="6">
    <source>
        <dbReference type="EMBL" id="COV84906.1"/>
    </source>
</evidence>
<keyword evidence="2" id="KW-0808">Transferase</keyword>
<reference evidence="5 18" key="3">
    <citation type="submission" date="2015-03" db="EMBL/GenBank/DDBJ databases">
        <authorList>
            <consortium name="Pathogen Informatics"/>
            <person name="Murphy D."/>
        </authorList>
    </citation>
    <scope>NUCLEOTIDE SEQUENCE [LARGE SCALE GENOMIC DNA]</scope>
    <source>
        <strain evidence="5 18">0268S</strain>
    </source>
</reference>
<dbReference type="PATRIC" id="fig|1773.206.peg.3885"/>
<evidence type="ECO:0000313" key="7">
    <source>
        <dbReference type="EMBL" id="COW79908.1"/>
    </source>
</evidence>
<reference evidence="12 22" key="8">
    <citation type="submission" date="2018-08" db="EMBL/GenBank/DDBJ databases">
        <authorList>
            <person name="Fokvardsen B D."/>
            <person name="Norman A."/>
        </authorList>
    </citation>
    <scope>NUCLEOTIDE SEQUENCE [LARGE SCALE GENOMIC DNA]</scope>
    <source>
        <strain evidence="12 22">DKC2</strain>
    </source>
</reference>
<dbReference type="EMBL" id="CNGE01000239">
    <property type="protein sequence ID" value="CKS28317.1"/>
    <property type="molecule type" value="Genomic_DNA"/>
</dbReference>
<reference evidence="10 20" key="4">
    <citation type="submission" date="2016-04" db="EMBL/GenBank/DDBJ databases">
        <authorList>
            <person name="Bigi M."/>
            <person name="Bigi F."/>
            <person name="Soria M.A."/>
        </authorList>
    </citation>
    <scope>NUCLEOTIDE SEQUENCE [LARGE SCALE GENOMIC DNA]</scope>
    <source>
        <strain evidence="10 20">6548</strain>
    </source>
</reference>
<reference evidence="11 21" key="5">
    <citation type="journal article" date="2017" name="N. Engl. J. Med.">
        <title>Transmission of Extensively Drug-Resistant Tuberculosis in South Africa.</title>
        <authorList>
            <person name="Shah N.S."/>
            <person name="Auld S.C."/>
            <person name="Brust J.C."/>
            <person name="Mathema B."/>
            <person name="Ismail N."/>
            <person name="Moodley P."/>
            <person name="Mlisana K."/>
            <person name="Allana S."/>
            <person name="Campbell A."/>
            <person name="Mthiyane T."/>
            <person name="Morris N."/>
            <person name="Mpangase P."/>
            <person name="van der Meulen H."/>
            <person name="Omar S.V."/>
            <person name="Brown T.S."/>
            <person name="Narechania A."/>
            <person name="Shaskina E."/>
            <person name="Kapwata T."/>
            <person name="Kreiswirth B."/>
            <person name="Gandhi N.R."/>
        </authorList>
    </citation>
    <scope>NUCLEOTIDE SEQUENCE [LARGE SCALE GENOMIC DNA]</scope>
    <source>
        <strain evidence="11 21">32301_S10</strain>
    </source>
</reference>
<dbReference type="Proteomes" id="UP000048948">
    <property type="component" value="Unassembled WGS sequence"/>
</dbReference>
<accession>A0A045GSB1</accession>
<sequence length="200" mass="21828">MSPSPSALLADHPDRIRWNAKYECADPTEAVFAPISWLGDVLQFGVPEGPVLELACGRSGTALGLAAAGRCVTAIDVSDTALVQLELEATRRELADRLTLVHADLCSWQSGDGRFALVLCRLFWHPPTFRQACEAVAPGGVVAWEAWRRPIDVARDTRRAEWCLKPGQPESELPAGFTVIRVVDTDGSEPSRRIIAQRSL</sequence>
<dbReference type="AlphaFoldDB" id="A0A045GSB1"/>
<dbReference type="EMBL" id="JAGIZI010000053">
    <property type="protein sequence ID" value="MBP0685369.1"/>
    <property type="molecule type" value="Genomic_DNA"/>
</dbReference>
<protein>
    <submittedName>
        <fullName evidence="5 9">Methyltransferase</fullName>
    </submittedName>
    <submittedName>
        <fullName evidence="10">Mg-protoporphyrin IX methyl transferase</fullName>
    </submittedName>
</protein>
<dbReference type="OMA" id="FEHACNA"/>
<dbReference type="Proteomes" id="UP000189452">
    <property type="component" value="Chromosome"/>
</dbReference>
<dbReference type="GO" id="GO:0032259">
    <property type="term" value="P:methylation"/>
    <property type="evidence" value="ECO:0007669"/>
    <property type="project" value="UniProtKB-KW"/>
</dbReference>
<evidence type="ECO:0000313" key="19">
    <source>
        <dbReference type="Proteomes" id="UP000050164"/>
    </source>
</evidence>
<evidence type="ECO:0000313" key="11">
    <source>
        <dbReference type="EMBL" id="REQ51331.1"/>
    </source>
</evidence>
<dbReference type="Proteomes" id="UP000050164">
    <property type="component" value="Unassembled WGS sequence"/>
</dbReference>
<evidence type="ECO:0000313" key="14">
    <source>
        <dbReference type="Proteomes" id="UP000044938"/>
    </source>
</evidence>
<name>A0A045GSB1_MYCTX</name>
<organism evidence="5 18">
    <name type="scientific">Mycobacterium tuberculosis</name>
    <dbReference type="NCBI Taxonomy" id="1773"/>
    <lineage>
        <taxon>Bacteria</taxon>
        <taxon>Bacillati</taxon>
        <taxon>Actinomycetota</taxon>
        <taxon>Actinomycetes</taxon>
        <taxon>Mycobacteriales</taxon>
        <taxon>Mycobacteriaceae</taxon>
        <taxon>Mycobacterium</taxon>
        <taxon>Mycobacterium tuberculosis complex</taxon>
    </lineage>
</organism>
<evidence type="ECO:0000313" key="12">
    <source>
        <dbReference type="EMBL" id="VCU51406.1"/>
    </source>
</evidence>
<dbReference type="InterPro" id="IPR029063">
    <property type="entry name" value="SAM-dependent_MTases_sf"/>
</dbReference>
<evidence type="ECO:0000313" key="9">
    <source>
        <dbReference type="EMBL" id="MBP0685369.1"/>
    </source>
</evidence>
<evidence type="ECO:0000313" key="20">
    <source>
        <dbReference type="Proteomes" id="UP000189452"/>
    </source>
</evidence>
<gene>
    <name evidence="10" type="ORF">A4S10_03254</name>
    <name evidence="12" type="ORF">DKC2_3313</name>
    <name evidence="11" type="ORF">DSJ38_12160</name>
    <name evidence="7" type="ORF">ERS007703_04247</name>
    <name evidence="6" type="ORF">ERS007720_01049</name>
    <name evidence="8" type="ORF">ERS007741_04457</name>
    <name evidence="4" type="ORF">ERS027646_01585</name>
    <name evidence="2" type="ORF">ERS027659_00405</name>
    <name evidence="3" type="ORF">ERS027661_00374</name>
    <name evidence="5" type="ORF">ERS094118_03077</name>
    <name evidence="9" type="ORF">J8J21_20145</name>
</gene>
<proteinExistence type="predicted"/>
<evidence type="ECO:0000313" key="2">
    <source>
        <dbReference type="EMBL" id="CKQ93468.1"/>
    </source>
</evidence>
<dbReference type="InterPro" id="IPR041698">
    <property type="entry name" value="Methyltransf_25"/>
</dbReference>
<reference evidence="11" key="7">
    <citation type="submission" date="2018-07" db="EMBL/GenBank/DDBJ databases">
        <authorList>
            <person name="Shah S."/>
            <person name="Brown T."/>
            <person name="Auld S."/>
            <person name="Bratton K."/>
            <person name="Narechania A."/>
            <person name="Mathema B."/>
            <person name="Gandhi N."/>
        </authorList>
    </citation>
    <scope>NUCLEOTIDE SEQUENCE</scope>
    <source>
        <strain evidence="11">32301_S10</strain>
    </source>
</reference>
<reference evidence="13 14" key="2">
    <citation type="submission" date="2015-03" db="EMBL/GenBank/DDBJ databases">
        <authorList>
            <consortium name="Pathogen Informatics"/>
        </authorList>
    </citation>
    <scope>NUCLEOTIDE SEQUENCE [LARGE SCALE GENOMIC DNA]</scope>
    <source>
        <strain evidence="4 16">Bir 172</strain>
        <strain evidence="2 19">Bir 185</strain>
        <strain evidence="3 17">Bir 187</strain>
        <strain evidence="13">K00500041</strain>
        <strain evidence="6 14">M09401471</strain>
        <strain evidence="8 15">P00601463</strain>
    </source>
</reference>
<dbReference type="Proteomes" id="UP000038802">
    <property type="component" value="Unassembled WGS sequence"/>
</dbReference>
<dbReference type="EMBL" id="CSAE01000707">
    <property type="protein sequence ID" value="COW79908.1"/>
    <property type="molecule type" value="Genomic_DNA"/>
</dbReference>
<dbReference type="Proteomes" id="UP000671119">
    <property type="component" value="Unassembled WGS sequence"/>
</dbReference>
<evidence type="ECO:0000313" key="8">
    <source>
        <dbReference type="EMBL" id="COX48793.1"/>
    </source>
</evidence>
<reference evidence="10 20" key="6">
    <citation type="submission" date="2017-02" db="EMBL/GenBank/DDBJ databases">
        <title>Protein polymorphisms may explain contrasting epidemiological fitness of two variants of a multidrug-resistant Mycobacterium tuberculosis strain.</title>
        <authorList>
            <person name="Bigi M.M."/>
            <person name="Lopez B."/>
            <person name="Blanco F.C."/>
            <person name="Sasiain M.C."/>
            <person name="De La Barrera S."/>
            <person name="Ritacco V."/>
            <person name="Bigi F."/>
            <person name="Soria M.A."/>
        </authorList>
    </citation>
    <scope>NUCLEOTIDE SEQUENCE [LARGE SCALE GENOMIC DNA]</scope>
    <source>
        <strain evidence="10 20">6548</strain>
    </source>
</reference>
<evidence type="ECO:0000313" key="23">
    <source>
        <dbReference type="Proteomes" id="UP000671119"/>
    </source>
</evidence>
<evidence type="ECO:0000313" key="13">
    <source>
        <dbReference type="Proteomes" id="UP000038802"/>
    </source>
</evidence>
<dbReference type="SUPFAM" id="SSF53335">
    <property type="entry name" value="S-adenosyl-L-methionine-dependent methyltransferases"/>
    <property type="match status" value="1"/>
</dbReference>
<evidence type="ECO:0000313" key="22">
    <source>
        <dbReference type="Proteomes" id="UP000300237"/>
    </source>
</evidence>
<dbReference type="STRING" id="1806.RN08_3436"/>
<dbReference type="Proteomes" id="UP000048600">
    <property type="component" value="Unassembled WGS sequence"/>
</dbReference>
<evidence type="ECO:0000313" key="5">
    <source>
        <dbReference type="EMBL" id="CLW69032.1"/>
    </source>
</evidence>
<evidence type="ECO:0000313" key="17">
    <source>
        <dbReference type="Proteomes" id="UP000049023"/>
    </source>
</evidence>
<dbReference type="Proteomes" id="UP000300237">
    <property type="component" value="Chromosome"/>
</dbReference>
<dbReference type="Proteomes" id="UP000050139">
    <property type="component" value="Unassembled WGS sequence"/>
</dbReference>
<dbReference type="Proteomes" id="UP000044938">
    <property type="component" value="Unassembled WGS sequence"/>
</dbReference>
<evidence type="ECO:0000313" key="4">
    <source>
        <dbReference type="EMBL" id="CKS28317.1"/>
    </source>
</evidence>
<evidence type="ECO:0000313" key="18">
    <source>
        <dbReference type="Proteomes" id="UP000050139"/>
    </source>
</evidence>
<evidence type="ECO:0000313" key="10">
    <source>
        <dbReference type="EMBL" id="OMH61065.1"/>
    </source>
</evidence>
<dbReference type="EMBL" id="LWDQ01000001">
    <property type="protein sequence ID" value="OMH61065.1"/>
    <property type="molecule type" value="Genomic_DNA"/>
</dbReference>
<dbReference type="EMBL" id="QTBD01000156">
    <property type="protein sequence ID" value="REQ51331.1"/>
    <property type="molecule type" value="Genomic_DNA"/>
</dbReference>
<dbReference type="EMBL" id="CSAJ01000092">
    <property type="protein sequence ID" value="COV84906.1"/>
    <property type="molecule type" value="Genomic_DNA"/>
</dbReference>
<dbReference type="RefSeq" id="WP_003899924.1">
    <property type="nucleotide sequence ID" value="NZ_AP017901.1"/>
</dbReference>
<evidence type="ECO:0000313" key="16">
    <source>
        <dbReference type="Proteomes" id="UP000048948"/>
    </source>
</evidence>
<dbReference type="EMBL" id="LR027516">
    <property type="protein sequence ID" value="VCU51406.1"/>
    <property type="molecule type" value="Genomic_DNA"/>
</dbReference>
<reference evidence="9 23" key="9">
    <citation type="submission" date="2021-03" db="EMBL/GenBank/DDBJ databases">
        <title>Whole Genome Sequencing of Mycobacterium tuberculosis clinical isolates from Arunachal Pradesh, India.</title>
        <authorList>
            <person name="Singh S."/>
            <person name="Mudliar S.R."/>
            <person name="Kulsum U."/>
            <person name="Rufai S.B."/>
            <person name="Singh P.K."/>
            <person name="Umpo M."/>
            <person name="Nyori M."/>
        </authorList>
    </citation>
    <scope>NUCLEOTIDE SEQUENCE [LARGE SCALE GENOMIC DNA]</scope>
    <source>
        <strain evidence="9 23">OMICS/BPL/0142/20/SP</strain>
    </source>
</reference>
<dbReference type="Gene3D" id="3.40.50.150">
    <property type="entry name" value="Vaccinia Virus protein VP39"/>
    <property type="match status" value="1"/>
</dbReference>
<evidence type="ECO:0000313" key="15">
    <source>
        <dbReference type="Proteomes" id="UP000048600"/>
    </source>
</evidence>
<feature type="domain" description="Methyltransferase" evidence="1">
    <location>
        <begin position="51"/>
        <end position="140"/>
    </location>
</feature>
<evidence type="ECO:0000313" key="3">
    <source>
        <dbReference type="EMBL" id="CKQ97148.1"/>
    </source>
</evidence>
<dbReference type="EMBL" id="CNFU01000041">
    <property type="protein sequence ID" value="CKQ97148.1"/>
    <property type="molecule type" value="Genomic_DNA"/>
</dbReference>
<dbReference type="CDD" id="cd02440">
    <property type="entry name" value="AdoMet_MTases"/>
    <property type="match status" value="1"/>
</dbReference>
<dbReference type="Pfam" id="PF13649">
    <property type="entry name" value="Methyltransf_25"/>
    <property type="match status" value="1"/>
</dbReference>
<dbReference type="SMR" id="A0A045GSB1"/>
<keyword evidence="5" id="KW-0489">Methyltransferase</keyword>
<evidence type="ECO:0000313" key="21">
    <source>
        <dbReference type="Proteomes" id="UP000256381"/>
    </source>
</evidence>
<dbReference type="GO" id="GO:0008168">
    <property type="term" value="F:methyltransferase activity"/>
    <property type="evidence" value="ECO:0007669"/>
    <property type="project" value="UniProtKB-KW"/>
</dbReference>
<reference evidence="7" key="1">
    <citation type="submission" date="2015-03" db="EMBL/GenBank/DDBJ databases">
        <authorList>
            <person name="Murphy D."/>
        </authorList>
    </citation>
    <scope>NUCLEOTIDE SEQUENCE [LARGE SCALE GENOMIC DNA]</scope>
    <source>
        <strain evidence="7">K00500041</strain>
    </source>
</reference>
<dbReference type="Proteomes" id="UP000049023">
    <property type="component" value="Unassembled WGS sequence"/>
</dbReference>
<dbReference type="EMBL" id="CHKL01000949">
    <property type="protein sequence ID" value="COX48793.1"/>
    <property type="molecule type" value="Genomic_DNA"/>
</dbReference>
<dbReference type="Proteomes" id="UP000256381">
    <property type="component" value="Unassembled WGS sequence"/>
</dbReference>